<dbReference type="InterPro" id="IPR002645">
    <property type="entry name" value="STAS_dom"/>
</dbReference>
<dbReference type="Pfam" id="PF13466">
    <property type="entry name" value="STAS_2"/>
    <property type="match status" value="1"/>
</dbReference>
<dbReference type="InterPro" id="IPR058548">
    <property type="entry name" value="MlaB-like_STAS"/>
</dbReference>
<dbReference type="SUPFAM" id="SSF52091">
    <property type="entry name" value="SpoIIaa-like"/>
    <property type="match status" value="1"/>
</dbReference>
<evidence type="ECO:0000313" key="5">
    <source>
        <dbReference type="Proteomes" id="UP000271683"/>
    </source>
</evidence>
<dbReference type="CDD" id="cd07043">
    <property type="entry name" value="STAS_anti-anti-sigma_factors"/>
    <property type="match status" value="1"/>
</dbReference>
<organism evidence="4 5">
    <name type="scientific">Couchioplanes caeruleus</name>
    <dbReference type="NCBI Taxonomy" id="56438"/>
    <lineage>
        <taxon>Bacteria</taxon>
        <taxon>Bacillati</taxon>
        <taxon>Actinomycetota</taxon>
        <taxon>Actinomycetes</taxon>
        <taxon>Micromonosporales</taxon>
        <taxon>Micromonosporaceae</taxon>
        <taxon>Couchioplanes</taxon>
    </lineage>
</organism>
<reference evidence="4 5" key="1">
    <citation type="submission" date="2018-11" db="EMBL/GenBank/DDBJ databases">
        <title>Sequencing the genomes of 1000 actinobacteria strains.</title>
        <authorList>
            <person name="Klenk H.-P."/>
        </authorList>
    </citation>
    <scope>NUCLEOTIDE SEQUENCE [LARGE SCALE GENOMIC DNA]</scope>
    <source>
        <strain evidence="4 5">DSM 43634</strain>
    </source>
</reference>
<dbReference type="PANTHER" id="PTHR33495:SF2">
    <property type="entry name" value="ANTI-SIGMA FACTOR ANTAGONIST TM_1081-RELATED"/>
    <property type="match status" value="1"/>
</dbReference>
<dbReference type="InterPro" id="IPR003658">
    <property type="entry name" value="Anti-sigma_ant"/>
</dbReference>
<dbReference type="InterPro" id="IPR036513">
    <property type="entry name" value="STAS_dom_sf"/>
</dbReference>
<comment type="caution">
    <text evidence="4">The sequence shown here is derived from an EMBL/GenBank/DDBJ whole genome shotgun (WGS) entry which is preliminary data.</text>
</comment>
<dbReference type="PANTHER" id="PTHR33495">
    <property type="entry name" value="ANTI-SIGMA FACTOR ANTAGONIST TM_1081-RELATED-RELATED"/>
    <property type="match status" value="1"/>
</dbReference>
<protein>
    <recommendedName>
        <fullName evidence="2">Anti-sigma factor antagonist</fullName>
    </recommendedName>
</protein>
<dbReference type="NCBIfam" id="TIGR00377">
    <property type="entry name" value="ant_ant_sig"/>
    <property type="match status" value="1"/>
</dbReference>
<comment type="similarity">
    <text evidence="1 2">Belongs to the anti-sigma-factor antagonist family.</text>
</comment>
<dbReference type="AlphaFoldDB" id="A0A3N1GJW3"/>
<dbReference type="Proteomes" id="UP000271683">
    <property type="component" value="Unassembled WGS sequence"/>
</dbReference>
<evidence type="ECO:0000256" key="1">
    <source>
        <dbReference type="ARBA" id="ARBA00009013"/>
    </source>
</evidence>
<dbReference type="PROSITE" id="PS50801">
    <property type="entry name" value="STAS"/>
    <property type="match status" value="1"/>
</dbReference>
<dbReference type="GO" id="GO:0043856">
    <property type="term" value="F:anti-sigma factor antagonist activity"/>
    <property type="evidence" value="ECO:0007669"/>
    <property type="project" value="InterPro"/>
</dbReference>
<dbReference type="RefSeq" id="WP_170047440.1">
    <property type="nucleotide sequence ID" value="NZ_RJKL01000001.1"/>
</dbReference>
<evidence type="ECO:0000259" key="3">
    <source>
        <dbReference type="PROSITE" id="PS50801"/>
    </source>
</evidence>
<gene>
    <name evidence="4" type="ORF">EDD30_3365</name>
</gene>
<accession>A0A3N1GJW3</accession>
<feature type="domain" description="STAS" evidence="3">
    <location>
        <begin position="31"/>
        <end position="111"/>
    </location>
</feature>
<proteinExistence type="inferred from homology"/>
<sequence length="111" mass="12091">MTDRLTRVPLVAPQTTLTVTTTAETSERARLRCAGEIDQSSAPRFAAALDATMPGRRRVEVDLSGVTFMDSSGVNALVQHHREGCELVVVDVPPNIRRVLEITGLDGIFCR</sequence>
<dbReference type="EMBL" id="RJKL01000001">
    <property type="protein sequence ID" value="ROP30509.1"/>
    <property type="molecule type" value="Genomic_DNA"/>
</dbReference>
<dbReference type="Gene3D" id="3.30.750.24">
    <property type="entry name" value="STAS domain"/>
    <property type="match status" value="1"/>
</dbReference>
<name>A0A3N1GJW3_9ACTN</name>
<evidence type="ECO:0000313" key="4">
    <source>
        <dbReference type="EMBL" id="ROP30509.1"/>
    </source>
</evidence>
<evidence type="ECO:0000256" key="2">
    <source>
        <dbReference type="RuleBase" id="RU003749"/>
    </source>
</evidence>